<comment type="subcellular location">
    <subcellularLocation>
        <location evidence="1">Membrane</location>
        <topology evidence="1">Multi-pass membrane protein</topology>
    </subcellularLocation>
</comment>
<dbReference type="Proteomes" id="UP001301769">
    <property type="component" value="Unassembled WGS sequence"/>
</dbReference>
<evidence type="ECO:0000256" key="4">
    <source>
        <dbReference type="ARBA" id="ARBA00023136"/>
    </source>
</evidence>
<evidence type="ECO:0000313" key="10">
    <source>
        <dbReference type="Proteomes" id="UP001301769"/>
    </source>
</evidence>
<feature type="region of interest" description="Disordered" evidence="6">
    <location>
        <begin position="213"/>
        <end position="238"/>
    </location>
</feature>
<dbReference type="EMBL" id="MU858116">
    <property type="protein sequence ID" value="KAK4212988.1"/>
    <property type="molecule type" value="Genomic_DNA"/>
</dbReference>
<evidence type="ECO:0000256" key="1">
    <source>
        <dbReference type="ARBA" id="ARBA00004141"/>
    </source>
</evidence>
<evidence type="ECO:0000256" key="6">
    <source>
        <dbReference type="SAM" id="MobiDB-lite"/>
    </source>
</evidence>
<protein>
    <recommendedName>
        <fullName evidence="8">Rhodopsin domain-containing protein</fullName>
    </recommendedName>
</protein>
<name>A0AAN6Y5D8_9PEZI</name>
<gene>
    <name evidence="9" type="ORF">QBC37DRAFT_181667</name>
</gene>
<dbReference type="InterPro" id="IPR049326">
    <property type="entry name" value="Rhodopsin_dom_fungi"/>
</dbReference>
<dbReference type="InterPro" id="IPR052337">
    <property type="entry name" value="SAT4-like"/>
</dbReference>
<dbReference type="PANTHER" id="PTHR33048">
    <property type="entry name" value="PTH11-LIKE INTEGRAL MEMBRANE PROTEIN (AFU_ORTHOLOGUE AFUA_5G11245)"/>
    <property type="match status" value="1"/>
</dbReference>
<comment type="caution">
    <text evidence="9">The sequence shown here is derived from an EMBL/GenBank/DDBJ whole genome shotgun (WGS) entry which is preliminary data.</text>
</comment>
<feature type="transmembrane region" description="Helical" evidence="7">
    <location>
        <begin position="36"/>
        <end position="58"/>
    </location>
</feature>
<sequence length="238" mass="25634">MIYAVGIAVATYFETPRIGEQWTDTLDGRTLVPVPWWQLQSALTVLLDLYIFVLPLPVLAKLNLPMRRKLGLTAVFSLALMGIAASIASLVQRIQITHSNDPTWIAAVLSLCSAVEMNVSIIVSSAPAFANFARIHLSNMTDGTLLTSLLRLSGLSRYGGGSRHDAAGTSRGIRLDADSEAMASSTQLQHDGQSGQKNNQFYELELNETWVGKTGSGVSTTTATTANHGNRRESCAGR</sequence>
<proteinExistence type="inferred from homology"/>
<evidence type="ECO:0000256" key="5">
    <source>
        <dbReference type="ARBA" id="ARBA00038359"/>
    </source>
</evidence>
<feature type="domain" description="Rhodopsin" evidence="8">
    <location>
        <begin position="2"/>
        <end position="132"/>
    </location>
</feature>
<dbReference type="PANTHER" id="PTHR33048:SF47">
    <property type="entry name" value="INTEGRAL MEMBRANE PROTEIN-RELATED"/>
    <property type="match status" value="1"/>
</dbReference>
<feature type="transmembrane region" description="Helical" evidence="7">
    <location>
        <begin position="103"/>
        <end position="130"/>
    </location>
</feature>
<keyword evidence="10" id="KW-1185">Reference proteome</keyword>
<dbReference type="AlphaFoldDB" id="A0AAN6Y5D8"/>
<keyword evidence="4 7" id="KW-0472">Membrane</keyword>
<evidence type="ECO:0000259" key="8">
    <source>
        <dbReference type="Pfam" id="PF20684"/>
    </source>
</evidence>
<evidence type="ECO:0000256" key="7">
    <source>
        <dbReference type="SAM" id="Phobius"/>
    </source>
</evidence>
<keyword evidence="2 7" id="KW-0812">Transmembrane</keyword>
<dbReference type="Pfam" id="PF20684">
    <property type="entry name" value="Fung_rhodopsin"/>
    <property type="match status" value="1"/>
</dbReference>
<organism evidence="9 10">
    <name type="scientific">Rhypophila decipiens</name>
    <dbReference type="NCBI Taxonomy" id="261697"/>
    <lineage>
        <taxon>Eukaryota</taxon>
        <taxon>Fungi</taxon>
        <taxon>Dikarya</taxon>
        <taxon>Ascomycota</taxon>
        <taxon>Pezizomycotina</taxon>
        <taxon>Sordariomycetes</taxon>
        <taxon>Sordariomycetidae</taxon>
        <taxon>Sordariales</taxon>
        <taxon>Naviculisporaceae</taxon>
        <taxon>Rhypophila</taxon>
    </lineage>
</organism>
<keyword evidence="3 7" id="KW-1133">Transmembrane helix</keyword>
<reference evidence="9" key="1">
    <citation type="journal article" date="2023" name="Mol. Phylogenet. Evol.">
        <title>Genome-scale phylogeny and comparative genomics of the fungal order Sordariales.</title>
        <authorList>
            <person name="Hensen N."/>
            <person name="Bonometti L."/>
            <person name="Westerberg I."/>
            <person name="Brannstrom I.O."/>
            <person name="Guillou S."/>
            <person name="Cros-Aarteil S."/>
            <person name="Calhoun S."/>
            <person name="Haridas S."/>
            <person name="Kuo A."/>
            <person name="Mondo S."/>
            <person name="Pangilinan J."/>
            <person name="Riley R."/>
            <person name="LaButti K."/>
            <person name="Andreopoulos B."/>
            <person name="Lipzen A."/>
            <person name="Chen C."/>
            <person name="Yan M."/>
            <person name="Daum C."/>
            <person name="Ng V."/>
            <person name="Clum A."/>
            <person name="Steindorff A."/>
            <person name="Ohm R.A."/>
            <person name="Martin F."/>
            <person name="Silar P."/>
            <person name="Natvig D.O."/>
            <person name="Lalanne C."/>
            <person name="Gautier V."/>
            <person name="Ament-Velasquez S.L."/>
            <person name="Kruys A."/>
            <person name="Hutchinson M.I."/>
            <person name="Powell A.J."/>
            <person name="Barry K."/>
            <person name="Miller A.N."/>
            <person name="Grigoriev I.V."/>
            <person name="Debuchy R."/>
            <person name="Gladieux P."/>
            <person name="Hiltunen Thoren M."/>
            <person name="Johannesson H."/>
        </authorList>
    </citation>
    <scope>NUCLEOTIDE SEQUENCE</scope>
    <source>
        <strain evidence="9">PSN293</strain>
    </source>
</reference>
<accession>A0AAN6Y5D8</accession>
<feature type="compositionally biased region" description="Low complexity" evidence="6">
    <location>
        <begin position="213"/>
        <end position="226"/>
    </location>
</feature>
<feature type="transmembrane region" description="Helical" evidence="7">
    <location>
        <begin position="70"/>
        <end position="91"/>
    </location>
</feature>
<comment type="similarity">
    <text evidence="5">Belongs to the SAT4 family.</text>
</comment>
<reference evidence="9" key="2">
    <citation type="submission" date="2023-05" db="EMBL/GenBank/DDBJ databases">
        <authorList>
            <consortium name="Lawrence Berkeley National Laboratory"/>
            <person name="Steindorff A."/>
            <person name="Hensen N."/>
            <person name="Bonometti L."/>
            <person name="Westerberg I."/>
            <person name="Brannstrom I.O."/>
            <person name="Guillou S."/>
            <person name="Cros-Aarteil S."/>
            <person name="Calhoun S."/>
            <person name="Haridas S."/>
            <person name="Kuo A."/>
            <person name="Mondo S."/>
            <person name="Pangilinan J."/>
            <person name="Riley R."/>
            <person name="Labutti K."/>
            <person name="Andreopoulos B."/>
            <person name="Lipzen A."/>
            <person name="Chen C."/>
            <person name="Yanf M."/>
            <person name="Daum C."/>
            <person name="Ng V."/>
            <person name="Clum A."/>
            <person name="Ohm R."/>
            <person name="Martin F."/>
            <person name="Silar P."/>
            <person name="Natvig D."/>
            <person name="Lalanne C."/>
            <person name="Gautier V."/>
            <person name="Ament-Velasquez S.L."/>
            <person name="Kruys A."/>
            <person name="Hutchinson M.I."/>
            <person name="Powell A.J."/>
            <person name="Barry K."/>
            <person name="Miller A.N."/>
            <person name="Grigoriev I.V."/>
            <person name="Debuchy R."/>
            <person name="Gladieux P."/>
            <person name="Thoren M.H."/>
            <person name="Johannesson H."/>
        </authorList>
    </citation>
    <scope>NUCLEOTIDE SEQUENCE</scope>
    <source>
        <strain evidence="9">PSN293</strain>
    </source>
</reference>
<evidence type="ECO:0000313" key="9">
    <source>
        <dbReference type="EMBL" id="KAK4212988.1"/>
    </source>
</evidence>
<dbReference type="GO" id="GO:0016020">
    <property type="term" value="C:membrane"/>
    <property type="evidence" value="ECO:0007669"/>
    <property type="project" value="UniProtKB-SubCell"/>
</dbReference>
<evidence type="ECO:0000256" key="3">
    <source>
        <dbReference type="ARBA" id="ARBA00022989"/>
    </source>
</evidence>
<evidence type="ECO:0000256" key="2">
    <source>
        <dbReference type="ARBA" id="ARBA00022692"/>
    </source>
</evidence>